<organism evidence="7 8">
    <name type="scientific">Rubrobacter marinus</name>
    <dbReference type="NCBI Taxonomy" id="2653852"/>
    <lineage>
        <taxon>Bacteria</taxon>
        <taxon>Bacillati</taxon>
        <taxon>Actinomycetota</taxon>
        <taxon>Rubrobacteria</taxon>
        <taxon>Rubrobacterales</taxon>
        <taxon>Rubrobacteraceae</taxon>
        <taxon>Rubrobacter</taxon>
    </lineage>
</organism>
<dbReference type="InterPro" id="IPR051201">
    <property type="entry name" value="Chloro_Bact_Ser_Proteases"/>
</dbReference>
<dbReference type="Gene3D" id="2.30.42.10">
    <property type="match status" value="1"/>
</dbReference>
<dbReference type="Proteomes" id="UP000502706">
    <property type="component" value="Plasmid unnamed1"/>
</dbReference>
<sequence length="360" mass="36547">MLRTFIVVVFGLAVAFAAVGCTGSDAGQDRARGGRTDVPPSAGAPAEEPAARVASQISPSVVQVNVRAVQDTPLGTQEGEGVGSGVIYRDDGYIVTNDHVVQDAREVSVAFADGTTEEGRVVGGDPFTDLAVIKVDRGDLPAARFGRGNDLVAGQLAVAVGSPSGFQSTVTQGVISGLNREVPAELTGGRQETALVDLIQTDAAISPGNSGGALANRNGEIVGINVAYLPPSQTGAENIGFAIPSDTATSVADQLIDNGKVSTPYLGVSLADVTPEAAERFGISVDSGALVAEVEPGGPADEAGVAPQDVVTAAGSTEVQSSGDLLAALRDYTPGEALQLTVVREGEEREVSVELGERQD</sequence>
<dbReference type="GO" id="GO:0006508">
    <property type="term" value="P:proteolysis"/>
    <property type="evidence" value="ECO:0007669"/>
    <property type="project" value="UniProtKB-KW"/>
</dbReference>
<feature type="chain" id="PRO_5026031166" evidence="5">
    <location>
        <begin position="18"/>
        <end position="360"/>
    </location>
</feature>
<evidence type="ECO:0000259" key="6">
    <source>
        <dbReference type="PROSITE" id="PS50106"/>
    </source>
</evidence>
<dbReference type="InterPro" id="IPR043504">
    <property type="entry name" value="Peptidase_S1_PA_chymotrypsin"/>
</dbReference>
<dbReference type="PANTHER" id="PTHR43343">
    <property type="entry name" value="PEPTIDASE S12"/>
    <property type="match status" value="1"/>
</dbReference>
<dbReference type="Pfam" id="PF13180">
    <property type="entry name" value="PDZ_2"/>
    <property type="match status" value="1"/>
</dbReference>
<dbReference type="Gene3D" id="2.40.10.10">
    <property type="entry name" value="Trypsin-like serine proteases"/>
    <property type="match status" value="2"/>
</dbReference>
<keyword evidence="2" id="KW-0645">Protease</keyword>
<dbReference type="SUPFAM" id="SSF50156">
    <property type="entry name" value="PDZ domain-like"/>
    <property type="match status" value="1"/>
</dbReference>
<keyword evidence="8" id="KW-1185">Reference proteome</keyword>
<feature type="domain" description="PDZ" evidence="6">
    <location>
        <begin position="267"/>
        <end position="346"/>
    </location>
</feature>
<dbReference type="AlphaFoldDB" id="A0A6G8Q409"/>
<feature type="signal peptide" evidence="5">
    <location>
        <begin position="1"/>
        <end position="17"/>
    </location>
</feature>
<dbReference type="SMART" id="SM00228">
    <property type="entry name" value="PDZ"/>
    <property type="match status" value="1"/>
</dbReference>
<comment type="similarity">
    <text evidence="1">Belongs to the peptidase S1C family.</text>
</comment>
<feature type="region of interest" description="Disordered" evidence="4">
    <location>
        <begin position="25"/>
        <end position="52"/>
    </location>
</feature>
<feature type="compositionally biased region" description="Low complexity" evidence="4">
    <location>
        <begin position="38"/>
        <end position="52"/>
    </location>
</feature>
<name>A0A6G8Q409_9ACTN</name>
<reference evidence="7 8" key="1">
    <citation type="submission" date="2019-10" db="EMBL/GenBank/DDBJ databases">
        <title>Rubrobacter sp nov SCSIO 52915 isolated from a deep-sea sediment in the South China Sea.</title>
        <authorList>
            <person name="Chen R.W."/>
        </authorList>
    </citation>
    <scope>NUCLEOTIDE SEQUENCE [LARGE SCALE GENOMIC DNA]</scope>
    <source>
        <strain evidence="7 8">SCSIO 52915</strain>
        <plasmid evidence="7 8">unnamed1</plasmid>
    </source>
</reference>
<dbReference type="GO" id="GO:0004252">
    <property type="term" value="F:serine-type endopeptidase activity"/>
    <property type="evidence" value="ECO:0007669"/>
    <property type="project" value="InterPro"/>
</dbReference>
<evidence type="ECO:0000313" key="8">
    <source>
        <dbReference type="Proteomes" id="UP000502706"/>
    </source>
</evidence>
<geneLocation type="plasmid" evidence="7 8">
    <name>unnamed1</name>
</geneLocation>
<keyword evidence="7" id="KW-0614">Plasmid</keyword>
<dbReference type="PANTHER" id="PTHR43343:SF3">
    <property type="entry name" value="PROTEASE DO-LIKE 8, CHLOROPLASTIC"/>
    <property type="match status" value="1"/>
</dbReference>
<dbReference type="InterPro" id="IPR036034">
    <property type="entry name" value="PDZ_sf"/>
</dbReference>
<evidence type="ECO:0000256" key="5">
    <source>
        <dbReference type="SAM" id="SignalP"/>
    </source>
</evidence>
<proteinExistence type="inferred from homology"/>
<dbReference type="InterPro" id="IPR001478">
    <property type="entry name" value="PDZ"/>
</dbReference>
<evidence type="ECO:0000256" key="2">
    <source>
        <dbReference type="ARBA" id="ARBA00022670"/>
    </source>
</evidence>
<evidence type="ECO:0000256" key="3">
    <source>
        <dbReference type="ARBA" id="ARBA00022801"/>
    </source>
</evidence>
<protein>
    <submittedName>
        <fullName evidence="7">PDZ domain-containing protein</fullName>
    </submittedName>
</protein>
<evidence type="ECO:0000313" key="7">
    <source>
        <dbReference type="EMBL" id="QIN81170.1"/>
    </source>
</evidence>
<dbReference type="EMBL" id="CP045122">
    <property type="protein sequence ID" value="QIN81170.1"/>
    <property type="molecule type" value="Genomic_DNA"/>
</dbReference>
<dbReference type="PROSITE" id="PS51257">
    <property type="entry name" value="PROKAR_LIPOPROTEIN"/>
    <property type="match status" value="1"/>
</dbReference>
<gene>
    <name evidence="7" type="ORF">GBA65_21570</name>
</gene>
<keyword evidence="5" id="KW-0732">Signal</keyword>
<accession>A0A6G8Q409</accession>
<keyword evidence="3" id="KW-0378">Hydrolase</keyword>
<dbReference type="PROSITE" id="PS50106">
    <property type="entry name" value="PDZ"/>
    <property type="match status" value="1"/>
</dbReference>
<dbReference type="PRINTS" id="PR00834">
    <property type="entry name" value="PROTEASES2C"/>
</dbReference>
<dbReference type="InterPro" id="IPR009003">
    <property type="entry name" value="Peptidase_S1_PA"/>
</dbReference>
<dbReference type="Pfam" id="PF13365">
    <property type="entry name" value="Trypsin_2"/>
    <property type="match status" value="1"/>
</dbReference>
<evidence type="ECO:0000256" key="1">
    <source>
        <dbReference type="ARBA" id="ARBA00010541"/>
    </source>
</evidence>
<dbReference type="KEGG" id="rmar:GBA65_21570"/>
<dbReference type="InterPro" id="IPR001940">
    <property type="entry name" value="Peptidase_S1C"/>
</dbReference>
<evidence type="ECO:0000256" key="4">
    <source>
        <dbReference type="SAM" id="MobiDB-lite"/>
    </source>
</evidence>
<dbReference type="SUPFAM" id="SSF50494">
    <property type="entry name" value="Trypsin-like serine proteases"/>
    <property type="match status" value="1"/>
</dbReference>